<dbReference type="EMBL" id="QFNY01000001">
    <property type="protein sequence ID" value="PZP03958.1"/>
    <property type="molecule type" value="Genomic_DNA"/>
</dbReference>
<reference evidence="3 4" key="1">
    <citation type="submission" date="2017-11" db="EMBL/GenBank/DDBJ databases">
        <title>Infants hospitalized years apart are colonized by the same room-sourced microbial strains.</title>
        <authorList>
            <person name="Brooks B."/>
            <person name="Olm M.R."/>
            <person name="Firek B.A."/>
            <person name="Baker R."/>
            <person name="Thomas B.C."/>
            <person name="Morowitz M.J."/>
            <person name="Banfield J.F."/>
        </authorList>
    </citation>
    <scope>NUCLEOTIDE SEQUENCE [LARGE SCALE GENOMIC DNA]</scope>
    <source>
        <strain evidence="3">S2_012_000_R3_87</strain>
    </source>
</reference>
<name>A0A2W5BES9_9CORY</name>
<keyword evidence="2" id="KW-0732">Signal</keyword>
<gene>
    <name evidence="3" type="ORF">DI609_00020</name>
</gene>
<organism evidence="3 4">
    <name type="scientific">Corynebacterium urealyticum</name>
    <dbReference type="NCBI Taxonomy" id="43771"/>
    <lineage>
        <taxon>Bacteria</taxon>
        <taxon>Bacillati</taxon>
        <taxon>Actinomycetota</taxon>
        <taxon>Actinomycetes</taxon>
        <taxon>Mycobacteriales</taxon>
        <taxon>Corynebacteriaceae</taxon>
        <taxon>Corynebacterium</taxon>
    </lineage>
</organism>
<feature type="compositionally biased region" description="Basic and acidic residues" evidence="1">
    <location>
        <begin position="76"/>
        <end position="85"/>
    </location>
</feature>
<evidence type="ECO:0000313" key="3">
    <source>
        <dbReference type="EMBL" id="PZP03958.1"/>
    </source>
</evidence>
<feature type="compositionally biased region" description="Basic residues" evidence="1">
    <location>
        <begin position="86"/>
        <end position="95"/>
    </location>
</feature>
<evidence type="ECO:0008006" key="5">
    <source>
        <dbReference type="Google" id="ProtNLM"/>
    </source>
</evidence>
<protein>
    <recommendedName>
        <fullName evidence="5">Secreted protein</fullName>
    </recommendedName>
</protein>
<sequence length="184" mass="19960">MHLNRSLSRRQFGVARRAGSFLAALSLPLLLASCAGEASDSAADRPTVTQTITKAGPPPSESQGDASQEQNEGSGDEDKGAEPQKQRARPKPQRVKKGECPYLEPNSNTRPGEIVSTYCDGRWMRAGRSSTDHLWVERFDGTEWVEVEADGVTTSGMHGPCFSDARLRSLGAPEKLIDMVTLCE</sequence>
<evidence type="ECO:0000256" key="2">
    <source>
        <dbReference type="SAM" id="SignalP"/>
    </source>
</evidence>
<evidence type="ECO:0000256" key="1">
    <source>
        <dbReference type="SAM" id="MobiDB-lite"/>
    </source>
</evidence>
<accession>A0A2W5BES9</accession>
<dbReference type="PROSITE" id="PS51257">
    <property type="entry name" value="PROKAR_LIPOPROTEIN"/>
    <property type="match status" value="1"/>
</dbReference>
<feature type="region of interest" description="Disordered" evidence="1">
    <location>
        <begin position="37"/>
        <end position="108"/>
    </location>
</feature>
<feature type="compositionally biased region" description="Polar residues" evidence="1">
    <location>
        <begin position="61"/>
        <end position="73"/>
    </location>
</feature>
<proteinExistence type="predicted"/>
<feature type="signal peptide" evidence="2">
    <location>
        <begin position="1"/>
        <end position="38"/>
    </location>
</feature>
<dbReference type="AlphaFoldDB" id="A0A2W5BES9"/>
<dbReference type="Proteomes" id="UP000249451">
    <property type="component" value="Unassembled WGS sequence"/>
</dbReference>
<comment type="caution">
    <text evidence="3">The sequence shown here is derived from an EMBL/GenBank/DDBJ whole genome shotgun (WGS) entry which is preliminary data.</text>
</comment>
<evidence type="ECO:0000313" key="4">
    <source>
        <dbReference type="Proteomes" id="UP000249451"/>
    </source>
</evidence>
<feature type="chain" id="PRO_5039339745" description="Secreted protein" evidence="2">
    <location>
        <begin position="39"/>
        <end position="184"/>
    </location>
</feature>